<dbReference type="PANTHER" id="PTHR35043:SF7">
    <property type="entry name" value="TRANSCRIPTION FACTOR DOMAIN-CONTAINING PROTEIN"/>
    <property type="match status" value="1"/>
</dbReference>
<protein>
    <submittedName>
        <fullName evidence="2">Uncharacterized protein</fullName>
    </submittedName>
</protein>
<keyword evidence="3" id="KW-1185">Reference proteome</keyword>
<feature type="transmembrane region" description="Helical" evidence="1">
    <location>
        <begin position="264"/>
        <end position="286"/>
    </location>
</feature>
<dbReference type="Proteomes" id="UP000807469">
    <property type="component" value="Unassembled WGS sequence"/>
</dbReference>
<reference evidence="2" key="1">
    <citation type="submission" date="2020-11" db="EMBL/GenBank/DDBJ databases">
        <authorList>
            <consortium name="DOE Joint Genome Institute"/>
            <person name="Ahrendt S."/>
            <person name="Riley R."/>
            <person name="Andreopoulos W."/>
            <person name="Labutti K."/>
            <person name="Pangilinan J."/>
            <person name="Ruiz-Duenas F.J."/>
            <person name="Barrasa J.M."/>
            <person name="Sanchez-Garcia M."/>
            <person name="Camarero S."/>
            <person name="Miyauchi S."/>
            <person name="Serrano A."/>
            <person name="Linde D."/>
            <person name="Babiker R."/>
            <person name="Drula E."/>
            <person name="Ayuso-Fernandez I."/>
            <person name="Pacheco R."/>
            <person name="Padilla G."/>
            <person name="Ferreira P."/>
            <person name="Barriuso J."/>
            <person name="Kellner H."/>
            <person name="Castanera R."/>
            <person name="Alfaro M."/>
            <person name="Ramirez L."/>
            <person name="Pisabarro A.G."/>
            <person name="Kuo A."/>
            <person name="Tritt A."/>
            <person name="Lipzen A."/>
            <person name="He G."/>
            <person name="Yan M."/>
            <person name="Ng V."/>
            <person name="Cullen D."/>
            <person name="Martin F."/>
            <person name="Rosso M.-N."/>
            <person name="Henrissat B."/>
            <person name="Hibbett D."/>
            <person name="Martinez A.T."/>
            <person name="Grigoriev I.V."/>
        </authorList>
    </citation>
    <scope>NUCLEOTIDE SEQUENCE</scope>
    <source>
        <strain evidence="2">CIRM-BRFM 674</strain>
    </source>
</reference>
<evidence type="ECO:0000313" key="3">
    <source>
        <dbReference type="Proteomes" id="UP000807469"/>
    </source>
</evidence>
<comment type="caution">
    <text evidence="2">The sequence shown here is derived from an EMBL/GenBank/DDBJ whole genome shotgun (WGS) entry which is preliminary data.</text>
</comment>
<feature type="transmembrane region" description="Helical" evidence="1">
    <location>
        <begin position="298"/>
        <end position="315"/>
    </location>
</feature>
<keyword evidence="1" id="KW-0472">Membrane</keyword>
<dbReference type="AlphaFoldDB" id="A0A9P5YPQ4"/>
<dbReference type="PANTHER" id="PTHR35043">
    <property type="entry name" value="TRANSCRIPTION FACTOR DOMAIN-CONTAINING PROTEIN"/>
    <property type="match status" value="1"/>
</dbReference>
<evidence type="ECO:0000313" key="2">
    <source>
        <dbReference type="EMBL" id="KAF9473627.1"/>
    </source>
</evidence>
<feature type="transmembrane region" description="Helical" evidence="1">
    <location>
        <begin position="327"/>
        <end position="350"/>
    </location>
</feature>
<accession>A0A9P5YPQ4</accession>
<dbReference type="OrthoDB" id="9451547at2759"/>
<feature type="transmembrane region" description="Helical" evidence="1">
    <location>
        <begin position="211"/>
        <end position="229"/>
    </location>
</feature>
<name>A0A9P5YPQ4_9AGAR</name>
<keyword evidence="1" id="KW-0812">Transmembrane</keyword>
<sequence length="373" mass="41903">MKGIFIDSEVPSPFSKGPRWTLAHGFFLQMGGFVLSDRGSPIHILLDGTWSTTRKERHLIYNIQQNIIDAPRITEEEIQDRGKGDVFSKIFIIVQTTWFVVQCLARWASQLPVSELEVVTLGFAILNGTTYALWWHKPQNVTRPVFIEQKTPHDLSESSETPAILTNTTTANDSIEPELQAPNIENKPSNPFRKPKSWVRKELEAAFRRSSSIYTLLPELGVTLFMAFIRPMAKLMGNEEIAEDRIPMFYASATNESTRRPTNIVLVGVVGSMFGLMHVIPSWFILFSSHRAMMTCRVCAIIITIAPLTLGVAAYEDFKPGSPFALLRALFMVSISIYPIARIIILVSAITSLHSLAPATLQTIEWTTFIPHL</sequence>
<dbReference type="EMBL" id="MU155428">
    <property type="protein sequence ID" value="KAF9473627.1"/>
    <property type="molecule type" value="Genomic_DNA"/>
</dbReference>
<gene>
    <name evidence="2" type="ORF">BDN70DRAFT_899629</name>
</gene>
<proteinExistence type="predicted"/>
<organism evidence="2 3">
    <name type="scientific">Pholiota conissans</name>
    <dbReference type="NCBI Taxonomy" id="109636"/>
    <lineage>
        <taxon>Eukaryota</taxon>
        <taxon>Fungi</taxon>
        <taxon>Dikarya</taxon>
        <taxon>Basidiomycota</taxon>
        <taxon>Agaricomycotina</taxon>
        <taxon>Agaricomycetes</taxon>
        <taxon>Agaricomycetidae</taxon>
        <taxon>Agaricales</taxon>
        <taxon>Agaricineae</taxon>
        <taxon>Strophariaceae</taxon>
        <taxon>Pholiota</taxon>
    </lineage>
</organism>
<evidence type="ECO:0000256" key="1">
    <source>
        <dbReference type="SAM" id="Phobius"/>
    </source>
</evidence>
<keyword evidence="1" id="KW-1133">Transmembrane helix</keyword>